<name>A0A2T0S555_9BACT</name>
<dbReference type="AlphaFoldDB" id="A0A2T0S555"/>
<keyword evidence="3" id="KW-1185">Reference proteome</keyword>
<gene>
    <name evidence="2" type="ORF">CLV58_12937</name>
</gene>
<proteinExistence type="predicted"/>
<dbReference type="GO" id="GO:0016787">
    <property type="term" value="F:hydrolase activity"/>
    <property type="evidence" value="ECO:0007669"/>
    <property type="project" value="UniProtKB-KW"/>
</dbReference>
<dbReference type="EMBL" id="PVTE01000029">
    <property type="protein sequence ID" value="PRY28558.1"/>
    <property type="molecule type" value="Genomic_DNA"/>
</dbReference>
<sequence>MKRIYIFSGLGADERVFQYLDFSGFTVTFIRWLQPLQNETIEEYAKRLTQQITTVRPILIGLSFGGIVATEVAKLIDTEKIILVASAKTRQEIPFYYRLAGRLRLHKLLPVDLLKRPNALSNWFFGVCSQSDKKMLATILRDTDGQFLWWAIDKIITWKNQLVHSNSIHIHGTADRILPIRYVVSDRQVDGGGHFMTVNKAKELTAAIRSLL</sequence>
<evidence type="ECO:0000313" key="3">
    <source>
        <dbReference type="Proteomes" id="UP000238375"/>
    </source>
</evidence>
<reference evidence="2 3" key="1">
    <citation type="submission" date="2018-03" db="EMBL/GenBank/DDBJ databases">
        <title>Genomic Encyclopedia of Archaeal and Bacterial Type Strains, Phase II (KMG-II): from individual species to whole genera.</title>
        <authorList>
            <person name="Goeker M."/>
        </authorList>
    </citation>
    <scope>NUCLEOTIDE SEQUENCE [LARGE SCALE GENOMIC DNA]</scope>
    <source>
        <strain evidence="2 3">DSM 28354</strain>
    </source>
</reference>
<dbReference type="Gene3D" id="3.40.50.1820">
    <property type="entry name" value="alpha/beta hydrolase"/>
    <property type="match status" value="1"/>
</dbReference>
<dbReference type="Proteomes" id="UP000238375">
    <property type="component" value="Unassembled WGS sequence"/>
</dbReference>
<feature type="domain" description="AB hydrolase-1" evidence="1">
    <location>
        <begin position="47"/>
        <end position="203"/>
    </location>
</feature>
<dbReference type="RefSeq" id="WP_106140314.1">
    <property type="nucleotide sequence ID" value="NZ_PVTE01000029.1"/>
</dbReference>
<organism evidence="2 3">
    <name type="scientific">Spirosoma oryzae</name>
    <dbReference type="NCBI Taxonomy" id="1469603"/>
    <lineage>
        <taxon>Bacteria</taxon>
        <taxon>Pseudomonadati</taxon>
        <taxon>Bacteroidota</taxon>
        <taxon>Cytophagia</taxon>
        <taxon>Cytophagales</taxon>
        <taxon>Cytophagaceae</taxon>
        <taxon>Spirosoma</taxon>
    </lineage>
</organism>
<comment type="caution">
    <text evidence="2">The sequence shown here is derived from an EMBL/GenBank/DDBJ whole genome shotgun (WGS) entry which is preliminary data.</text>
</comment>
<dbReference type="Pfam" id="PF12697">
    <property type="entry name" value="Abhydrolase_6"/>
    <property type="match status" value="1"/>
</dbReference>
<evidence type="ECO:0000313" key="2">
    <source>
        <dbReference type="EMBL" id="PRY28558.1"/>
    </source>
</evidence>
<dbReference type="InterPro" id="IPR000073">
    <property type="entry name" value="AB_hydrolase_1"/>
</dbReference>
<protein>
    <submittedName>
        <fullName evidence="2">Alpha/beta hydrolase family protein</fullName>
    </submittedName>
</protein>
<dbReference type="InterPro" id="IPR029058">
    <property type="entry name" value="AB_hydrolase_fold"/>
</dbReference>
<evidence type="ECO:0000259" key="1">
    <source>
        <dbReference type="Pfam" id="PF12697"/>
    </source>
</evidence>
<accession>A0A2T0S555</accession>
<dbReference type="SUPFAM" id="SSF53474">
    <property type="entry name" value="alpha/beta-Hydrolases"/>
    <property type="match status" value="1"/>
</dbReference>
<dbReference type="OrthoDB" id="659408at2"/>
<keyword evidence="2" id="KW-0378">Hydrolase</keyword>